<dbReference type="PANTHER" id="PTHR11877:SF74">
    <property type="entry name" value="TYPE III POLYKETIDE SYNTHASE B"/>
    <property type="match status" value="1"/>
</dbReference>
<evidence type="ECO:0000259" key="6">
    <source>
        <dbReference type="Pfam" id="PF02797"/>
    </source>
</evidence>
<evidence type="ECO:0000313" key="8">
    <source>
        <dbReference type="Proteomes" id="UP000251960"/>
    </source>
</evidence>
<dbReference type="InterPro" id="IPR012328">
    <property type="entry name" value="Chalcone/stilbene_synt_C"/>
</dbReference>
<comment type="caution">
    <text evidence="7">The sequence shown here is derived from an EMBL/GenBank/DDBJ whole genome shotgun (WGS) entry which is preliminary data.</text>
</comment>
<dbReference type="GO" id="GO:0016747">
    <property type="term" value="F:acyltransferase activity, transferring groups other than amino-acyl groups"/>
    <property type="evidence" value="ECO:0007669"/>
    <property type="project" value="InterPro"/>
</dbReference>
<dbReference type="AlphaFoldDB" id="A0A3L6F7P5"/>
<feature type="domain" description="Chalcone/stilbene synthase N-terminal" evidence="5">
    <location>
        <begin position="81"/>
        <end position="199"/>
    </location>
</feature>
<gene>
    <name evidence="7" type="primary">CHS7</name>
    <name evidence="7" type="ORF">Zm00014a_043012</name>
</gene>
<keyword evidence="2" id="KW-0808">Transferase</keyword>
<feature type="domain" description="Chalcone/stilbene synthase N-terminal" evidence="5">
    <location>
        <begin position="200"/>
        <end position="270"/>
    </location>
</feature>
<evidence type="ECO:0000256" key="3">
    <source>
        <dbReference type="SAM" id="MobiDB-lite"/>
    </source>
</evidence>
<reference evidence="7 8" key="1">
    <citation type="journal article" date="2018" name="Nat. Genet.">
        <title>Extensive intraspecific gene order and gene structural variations between Mo17 and other maize genomes.</title>
        <authorList>
            <person name="Sun S."/>
            <person name="Zhou Y."/>
            <person name="Chen J."/>
            <person name="Shi J."/>
            <person name="Zhao H."/>
            <person name="Zhao H."/>
            <person name="Song W."/>
            <person name="Zhang M."/>
            <person name="Cui Y."/>
            <person name="Dong X."/>
            <person name="Liu H."/>
            <person name="Ma X."/>
            <person name="Jiao Y."/>
            <person name="Wang B."/>
            <person name="Wei X."/>
            <person name="Stein J.C."/>
            <person name="Glaubitz J.C."/>
            <person name="Lu F."/>
            <person name="Yu G."/>
            <person name="Liang C."/>
            <person name="Fengler K."/>
            <person name="Li B."/>
            <person name="Rafalski A."/>
            <person name="Schnable P.S."/>
            <person name="Ware D.H."/>
            <person name="Buckler E.S."/>
            <person name="Lai J."/>
        </authorList>
    </citation>
    <scope>NUCLEOTIDE SEQUENCE [LARGE SCALE GENOMIC DNA]</scope>
    <source>
        <strain evidence="8">cv. Missouri 17</strain>
        <tissue evidence="7">Seedling</tissue>
    </source>
</reference>
<organism evidence="7 8">
    <name type="scientific">Zea mays</name>
    <name type="common">Maize</name>
    <dbReference type="NCBI Taxonomy" id="4577"/>
    <lineage>
        <taxon>Eukaryota</taxon>
        <taxon>Viridiplantae</taxon>
        <taxon>Streptophyta</taxon>
        <taxon>Embryophyta</taxon>
        <taxon>Tracheophyta</taxon>
        <taxon>Spermatophyta</taxon>
        <taxon>Magnoliopsida</taxon>
        <taxon>Liliopsida</taxon>
        <taxon>Poales</taxon>
        <taxon>Poaceae</taxon>
        <taxon>PACMAD clade</taxon>
        <taxon>Panicoideae</taxon>
        <taxon>Andropogonodae</taxon>
        <taxon>Andropogoneae</taxon>
        <taxon>Tripsacinae</taxon>
        <taxon>Zea</taxon>
    </lineage>
</organism>
<feature type="compositionally biased region" description="Polar residues" evidence="3">
    <location>
        <begin position="33"/>
        <end position="42"/>
    </location>
</feature>
<dbReference type="EMBL" id="NCVQ01000005">
    <property type="protein sequence ID" value="PWZ29186.1"/>
    <property type="molecule type" value="Genomic_DNA"/>
</dbReference>
<evidence type="ECO:0000259" key="5">
    <source>
        <dbReference type="Pfam" id="PF00195"/>
    </source>
</evidence>
<evidence type="ECO:0000313" key="7">
    <source>
        <dbReference type="EMBL" id="PWZ29186.1"/>
    </source>
</evidence>
<evidence type="ECO:0000256" key="2">
    <source>
        <dbReference type="RuleBase" id="RU003633"/>
    </source>
</evidence>
<dbReference type="Gene3D" id="3.40.47.10">
    <property type="match status" value="3"/>
</dbReference>
<comment type="similarity">
    <text evidence="1 2">Belongs to the thiolase-like superfamily. Chalcone/stilbene synthases family.</text>
</comment>
<feature type="signal peptide" evidence="4">
    <location>
        <begin position="1"/>
        <end position="22"/>
    </location>
</feature>
<accession>A0A3L6F7P5</accession>
<dbReference type="InterPro" id="IPR011141">
    <property type="entry name" value="Polyketide_synthase_type-III"/>
</dbReference>
<keyword evidence="4" id="KW-0732">Signal</keyword>
<dbReference type="InterPro" id="IPR016039">
    <property type="entry name" value="Thiolase-like"/>
</dbReference>
<dbReference type="ExpressionAtlas" id="A0A3L6F7P5">
    <property type="expression patterns" value="baseline and differential"/>
</dbReference>
<dbReference type="Pfam" id="PF02797">
    <property type="entry name" value="Chal_sti_synt_C"/>
    <property type="match status" value="1"/>
</dbReference>
<proteinExistence type="inferred from homology"/>
<sequence>MSHTTSLLLSWSWSLMTMPTSSFTSTTPPSIQLGRTTPSGVPSSRPLVAVGRRINRIRCSATYTLAPSRESTTTTTTAVGEARRAQGAAVLALGTANPAATCLPQTEYADWYFRATKRDHLTKLKAKMKKICHNSGIRKRYFHHTEDTLLEHPELVDGALPSLDARQSILGSAVPELAASAAARAIAEWGRPAADITHLRTALYLTGCHAGSAALRVAKDVAENSRGARVLVACGDLSLVKFRAPHEDRPETLVLQALFGDGAGAAIVGAASDEMYGSGAESCPLFEMVSASQTVVPNSEDAVAGQLGQDGLVFSPSPRMPALATLALAPSKLAASRHVLSEYGNMSGASVIFVLDELRRRCGMLDGDFGVMLGFGPGFTVETMVLRAAKAATKKVF</sequence>
<dbReference type="Proteomes" id="UP000251960">
    <property type="component" value="Chromosome 4"/>
</dbReference>
<feature type="domain" description="Chalcone/stilbene synthase C-terminal" evidence="6">
    <location>
        <begin position="325"/>
        <end position="388"/>
    </location>
</feature>
<feature type="region of interest" description="Disordered" evidence="3">
    <location>
        <begin position="22"/>
        <end position="43"/>
    </location>
</feature>
<name>A0A3L6F7P5_MAIZE</name>
<protein>
    <submittedName>
        <fullName evidence="7">Chalcone synthase 7</fullName>
    </submittedName>
</protein>
<dbReference type="Pfam" id="PF00195">
    <property type="entry name" value="Chal_sti_synt_N"/>
    <property type="match status" value="2"/>
</dbReference>
<evidence type="ECO:0000256" key="1">
    <source>
        <dbReference type="ARBA" id="ARBA00005531"/>
    </source>
</evidence>
<keyword evidence="2" id="KW-0012">Acyltransferase</keyword>
<feature type="chain" id="PRO_5018073324" evidence="4">
    <location>
        <begin position="23"/>
        <end position="397"/>
    </location>
</feature>
<dbReference type="PANTHER" id="PTHR11877">
    <property type="entry name" value="HYDROXYMETHYLGLUTARYL-COA SYNTHASE"/>
    <property type="match status" value="1"/>
</dbReference>
<evidence type="ECO:0000256" key="4">
    <source>
        <dbReference type="SAM" id="SignalP"/>
    </source>
</evidence>
<dbReference type="SUPFAM" id="SSF53901">
    <property type="entry name" value="Thiolase-like"/>
    <property type="match status" value="2"/>
</dbReference>
<dbReference type="InterPro" id="IPR001099">
    <property type="entry name" value="Chalcone/stilbene_synt_N"/>
</dbReference>